<feature type="region of interest" description="Disordered" evidence="1">
    <location>
        <begin position="173"/>
        <end position="239"/>
    </location>
</feature>
<evidence type="ECO:0000313" key="3">
    <source>
        <dbReference type="EMBL" id="OAQ24616.1"/>
    </source>
</evidence>
<feature type="compositionally biased region" description="Basic and acidic residues" evidence="1">
    <location>
        <begin position="217"/>
        <end position="230"/>
    </location>
</feature>
<evidence type="ECO:0000256" key="1">
    <source>
        <dbReference type="SAM" id="MobiDB-lite"/>
    </source>
</evidence>
<proteinExistence type="predicted"/>
<dbReference type="OrthoDB" id="2445935at2759"/>
<evidence type="ECO:0000313" key="4">
    <source>
        <dbReference type="Proteomes" id="UP000078512"/>
    </source>
</evidence>
<feature type="compositionally biased region" description="Low complexity" evidence="1">
    <location>
        <begin position="175"/>
        <end position="188"/>
    </location>
</feature>
<name>A0A197JJD4_9FUNG</name>
<feature type="compositionally biased region" description="Acidic residues" evidence="1">
    <location>
        <begin position="195"/>
        <end position="207"/>
    </location>
</feature>
<dbReference type="AlphaFoldDB" id="A0A197JJD4"/>
<feature type="chain" id="PRO_5008275999" evidence="2">
    <location>
        <begin position="24"/>
        <end position="265"/>
    </location>
</feature>
<evidence type="ECO:0000256" key="2">
    <source>
        <dbReference type="SAM" id="SignalP"/>
    </source>
</evidence>
<keyword evidence="2" id="KW-0732">Signal</keyword>
<gene>
    <name evidence="3" type="ORF">K457DRAFT_23957</name>
</gene>
<sequence length="265" mass="30589">MLCITLLIRLVLLVTLTAQLIHGLVLDSFHTHIDENSKLQQQLHEPHHHQQQTSLTNPPSSASRKDVVLAPAVVEDESPMSVTSEAGVMHLATSPPLRSHRPPISLQPKPQFSYLKDAFPFHKLSVQGHEMERSRDSLNDYDLDKKAMELQEHVWAQNRGKGRIQDVITLNDGEQQQQQSPQVQQGQEQLKRTTEDEEEDDEEENNDGEYFCATEIWDNKEEERRRREQGLPDLNDEVEDYNDEDGWFLMPILKTLMKTMRAQIP</sequence>
<dbReference type="Proteomes" id="UP000078512">
    <property type="component" value="Unassembled WGS sequence"/>
</dbReference>
<keyword evidence="4" id="KW-1185">Reference proteome</keyword>
<reference evidence="3 4" key="1">
    <citation type="submission" date="2016-05" db="EMBL/GenBank/DDBJ databases">
        <title>Genome sequencing reveals origins of a unique bacterial endosymbiosis in the earliest lineages of terrestrial Fungi.</title>
        <authorList>
            <consortium name="DOE Joint Genome Institute"/>
            <person name="Uehling J."/>
            <person name="Gryganskyi A."/>
            <person name="Hameed K."/>
            <person name="Tschaplinski T."/>
            <person name="Misztal P."/>
            <person name="Wu S."/>
            <person name="Desiro A."/>
            <person name="Vande Pol N."/>
            <person name="Du Z.-Y."/>
            <person name="Zienkiewicz A."/>
            <person name="Zienkiewicz K."/>
            <person name="Morin E."/>
            <person name="Tisserant E."/>
            <person name="Splivallo R."/>
            <person name="Hainaut M."/>
            <person name="Henrissat B."/>
            <person name="Ohm R."/>
            <person name="Kuo A."/>
            <person name="Yan J."/>
            <person name="Lipzen A."/>
            <person name="Nolan M."/>
            <person name="Labutti K."/>
            <person name="Barry K."/>
            <person name="Goldstein A."/>
            <person name="Labbe J."/>
            <person name="Schadt C."/>
            <person name="Tuskan G."/>
            <person name="Grigoriev I."/>
            <person name="Martin F."/>
            <person name="Vilgalys R."/>
            <person name="Bonito G."/>
        </authorList>
    </citation>
    <scope>NUCLEOTIDE SEQUENCE [LARGE SCALE GENOMIC DNA]</scope>
    <source>
        <strain evidence="3 4">AG-77</strain>
    </source>
</reference>
<feature type="compositionally biased region" description="Polar residues" evidence="1">
    <location>
        <begin position="53"/>
        <end position="62"/>
    </location>
</feature>
<feature type="region of interest" description="Disordered" evidence="1">
    <location>
        <begin position="38"/>
        <end position="66"/>
    </location>
</feature>
<dbReference type="EMBL" id="KV442091">
    <property type="protein sequence ID" value="OAQ24616.1"/>
    <property type="molecule type" value="Genomic_DNA"/>
</dbReference>
<protein>
    <submittedName>
        <fullName evidence="3">Uncharacterized protein</fullName>
    </submittedName>
</protein>
<accession>A0A197JJD4</accession>
<feature type="signal peptide" evidence="2">
    <location>
        <begin position="1"/>
        <end position="23"/>
    </location>
</feature>
<organism evidence="3 4">
    <name type="scientific">Linnemannia elongata AG-77</name>
    <dbReference type="NCBI Taxonomy" id="1314771"/>
    <lineage>
        <taxon>Eukaryota</taxon>
        <taxon>Fungi</taxon>
        <taxon>Fungi incertae sedis</taxon>
        <taxon>Mucoromycota</taxon>
        <taxon>Mortierellomycotina</taxon>
        <taxon>Mortierellomycetes</taxon>
        <taxon>Mortierellales</taxon>
        <taxon>Mortierellaceae</taxon>
        <taxon>Linnemannia</taxon>
    </lineage>
</organism>